<organism evidence="2 3">
    <name type="scientific">Malonomonas rubra DSM 5091</name>
    <dbReference type="NCBI Taxonomy" id="1122189"/>
    <lineage>
        <taxon>Bacteria</taxon>
        <taxon>Pseudomonadati</taxon>
        <taxon>Thermodesulfobacteriota</taxon>
        <taxon>Desulfuromonadia</taxon>
        <taxon>Desulfuromonadales</taxon>
        <taxon>Geopsychrobacteraceae</taxon>
        <taxon>Malonomonas</taxon>
    </lineage>
</organism>
<keyword evidence="1" id="KW-0472">Membrane</keyword>
<dbReference type="AlphaFoldDB" id="A0A1M6I138"/>
<dbReference type="GO" id="GO:0005886">
    <property type="term" value="C:plasma membrane"/>
    <property type="evidence" value="ECO:0007669"/>
    <property type="project" value="TreeGrafter"/>
</dbReference>
<dbReference type="Gene3D" id="3.30.70.1430">
    <property type="entry name" value="Multidrug efflux transporter AcrB pore domain"/>
    <property type="match status" value="2"/>
</dbReference>
<dbReference type="InterPro" id="IPR027463">
    <property type="entry name" value="AcrB_DN_DC_subdom"/>
</dbReference>
<protein>
    <submittedName>
        <fullName evidence="2">Multidrug efflux pump subunit AcrB</fullName>
    </submittedName>
</protein>
<feature type="transmembrane region" description="Helical" evidence="1">
    <location>
        <begin position="930"/>
        <end position="951"/>
    </location>
</feature>
<feature type="transmembrane region" description="Helical" evidence="1">
    <location>
        <begin position="455"/>
        <end position="478"/>
    </location>
</feature>
<reference evidence="2 3" key="1">
    <citation type="submission" date="2016-11" db="EMBL/GenBank/DDBJ databases">
        <authorList>
            <person name="Jaros S."/>
            <person name="Januszkiewicz K."/>
            <person name="Wedrychowicz H."/>
        </authorList>
    </citation>
    <scope>NUCLEOTIDE SEQUENCE [LARGE SCALE GENOMIC DNA]</scope>
    <source>
        <strain evidence="2 3">DSM 5091</strain>
    </source>
</reference>
<keyword evidence="1" id="KW-0812">Transmembrane</keyword>
<evidence type="ECO:0000313" key="2">
    <source>
        <dbReference type="EMBL" id="SHJ28105.1"/>
    </source>
</evidence>
<feature type="transmembrane region" description="Helical" evidence="1">
    <location>
        <begin position="878"/>
        <end position="897"/>
    </location>
</feature>
<feature type="transmembrane region" description="Helical" evidence="1">
    <location>
        <begin position="527"/>
        <end position="546"/>
    </location>
</feature>
<evidence type="ECO:0000313" key="3">
    <source>
        <dbReference type="Proteomes" id="UP000184171"/>
    </source>
</evidence>
<dbReference type="Gene3D" id="3.30.70.1320">
    <property type="entry name" value="Multidrug efflux transporter AcrB pore domain like"/>
    <property type="match status" value="1"/>
</dbReference>
<dbReference type="InterPro" id="IPR001036">
    <property type="entry name" value="Acrflvin-R"/>
</dbReference>
<feature type="transmembrane region" description="Helical" evidence="1">
    <location>
        <begin position="1007"/>
        <end position="1033"/>
    </location>
</feature>
<proteinExistence type="predicted"/>
<sequence>MTGPVKWMAHNHVAANLLMLALILGGIIMGPSIKQEIFPEVSLDTVSVSVAYPGAGPEEVEEGILLKIEESLTAVDGIKQLRATANEGSGTVTAEIYADEDVDEVLQEIRSEIDRITTFPGDAEKPIVSKLSNRREVISVVVYGDASEKTLREQAETIRDEILELPDITQVDLSGVRPFEITIEVAEENLRRYNLTLEQIASRIRAASLDLPGGTVKTSGGEILLRTKERRYWGPEYADIVILSQADGSQVRLGDIANVVDGFADSDTYARFDGKPAAMLNVFRIGEQKPTEISEKIIDYIEQKQLNLPDSLQLAIWNDTTELFTSRMNLLQKNALLGLALVVVVLGLFLEIRLAGWVMLGIPISFFGTLLFMPWLGVSINMVSLFAFILALGILVDDAIVVGENIFDHRQQGKPYARAAVDGALEVSIPVTYAILTTVAAFTPLIFVSGMMGKFIKVIPIIVIALLLASLIESLFVLPAHLSGGKPRSDNGGLLGRIDRVRKWFGAALERFVAGPYNWALHLNLKYRYASLAIGICMLLLTIGVVKNGFLKFTFMPEVDGDRITVSLQMNRGVPIEETGRVSDLIMQTGLETVAEYDAGRPAGDSILRNIYMLVGGNIPGGGPGGGSSTTASHMSNVAMFLVESEQRGVAATEISNHWRKKLGELPGVDSMTFRSNLMRLGANIDVQLAHQDFTVLEKASNLIRATLAEYEGVSDIEDSYARGKQEIKLKLKPAARTLGITETELGRQVRSAFYGAEALRLQRGRNEVKVMVRFPEEDRKVLWNLENMRIRTPAGQEIPLLQAAEVIEGQGFSEIKRTDRKRVINVSASVDDEQTNAQEIISDLKSNLLPQLVADYPGLSWDMEGEEKERRESLSSMLAGFKLALIAIFILLAIPFRSYSQPLLIMTAIPFGMIGAVLGHIIMGYNLSLLSMFGLVALSGVVVNDSLLLIDKTNRNRIDGMPLYEALVAAGTRRFRPIILTSFTTFFGLMPMILETSVQAKFLIPMAISLGFGILFGTGIILLLIPALYLILEDFRRLLGLRDKHAEQAAASIES</sequence>
<dbReference type="Pfam" id="PF00873">
    <property type="entry name" value="ACR_tran"/>
    <property type="match status" value="1"/>
</dbReference>
<feature type="transmembrane region" description="Helical" evidence="1">
    <location>
        <begin position="976"/>
        <end position="995"/>
    </location>
</feature>
<evidence type="ECO:0000256" key="1">
    <source>
        <dbReference type="SAM" id="Phobius"/>
    </source>
</evidence>
<dbReference type="Proteomes" id="UP000184171">
    <property type="component" value="Unassembled WGS sequence"/>
</dbReference>
<name>A0A1M6I138_MALRU</name>
<gene>
    <name evidence="2" type="ORF">SAMN02745165_01963</name>
</gene>
<dbReference type="PANTHER" id="PTHR32063">
    <property type="match status" value="1"/>
</dbReference>
<dbReference type="Gene3D" id="3.30.70.1440">
    <property type="entry name" value="Multidrug efflux transporter AcrB pore domain"/>
    <property type="match status" value="1"/>
</dbReference>
<dbReference type="Gene3D" id="3.30.2090.10">
    <property type="entry name" value="Multidrug efflux transporter AcrB TolC docking domain, DN and DC subdomains"/>
    <property type="match status" value="2"/>
</dbReference>
<dbReference type="SUPFAM" id="SSF82714">
    <property type="entry name" value="Multidrug efflux transporter AcrB TolC docking domain, DN and DC subdomains"/>
    <property type="match status" value="2"/>
</dbReference>
<dbReference type="Gene3D" id="1.20.1640.10">
    <property type="entry name" value="Multidrug efflux transporter AcrB transmembrane domain"/>
    <property type="match status" value="2"/>
</dbReference>
<feature type="transmembrane region" description="Helical" evidence="1">
    <location>
        <begin position="334"/>
        <end position="350"/>
    </location>
</feature>
<feature type="transmembrane region" description="Helical" evidence="1">
    <location>
        <begin position="356"/>
        <end position="378"/>
    </location>
</feature>
<feature type="transmembrane region" description="Helical" evidence="1">
    <location>
        <begin position="903"/>
        <end position="923"/>
    </location>
</feature>
<dbReference type="PANTHER" id="PTHR32063:SF33">
    <property type="entry name" value="RND SUPERFAMILY EFFLUX PUMP PERMEASE COMPONENT"/>
    <property type="match status" value="1"/>
</dbReference>
<accession>A0A1M6I138</accession>
<dbReference type="RefSeq" id="WP_072908370.1">
    <property type="nucleotide sequence ID" value="NZ_FQZT01000006.1"/>
</dbReference>
<dbReference type="STRING" id="1122189.SAMN02745165_01963"/>
<dbReference type="OrthoDB" id="9807612at2"/>
<feature type="transmembrane region" description="Helical" evidence="1">
    <location>
        <begin position="385"/>
        <end position="407"/>
    </location>
</feature>
<dbReference type="EMBL" id="FQZT01000006">
    <property type="protein sequence ID" value="SHJ28105.1"/>
    <property type="molecule type" value="Genomic_DNA"/>
</dbReference>
<dbReference type="PRINTS" id="PR00702">
    <property type="entry name" value="ACRIFLAVINRP"/>
</dbReference>
<dbReference type="SUPFAM" id="SSF82866">
    <property type="entry name" value="Multidrug efflux transporter AcrB transmembrane domain"/>
    <property type="match status" value="2"/>
</dbReference>
<dbReference type="SUPFAM" id="SSF82693">
    <property type="entry name" value="Multidrug efflux transporter AcrB pore domain, PN1, PN2, PC1 and PC2 subdomains"/>
    <property type="match status" value="2"/>
</dbReference>
<keyword evidence="3" id="KW-1185">Reference proteome</keyword>
<keyword evidence="1" id="KW-1133">Transmembrane helix</keyword>
<dbReference type="GO" id="GO:0042910">
    <property type="term" value="F:xenobiotic transmembrane transporter activity"/>
    <property type="evidence" value="ECO:0007669"/>
    <property type="project" value="TreeGrafter"/>
</dbReference>
<feature type="transmembrane region" description="Helical" evidence="1">
    <location>
        <begin position="12"/>
        <end position="30"/>
    </location>
</feature>
<feature type="transmembrane region" description="Helical" evidence="1">
    <location>
        <begin position="427"/>
        <end position="448"/>
    </location>
</feature>